<feature type="transmembrane region" description="Helical" evidence="9">
    <location>
        <begin position="155"/>
        <end position="182"/>
    </location>
</feature>
<name>A0A6C2YS48_9BACT</name>
<evidence type="ECO:0000256" key="6">
    <source>
        <dbReference type="ARBA" id="ARBA00022989"/>
    </source>
</evidence>
<accession>A0A6C2YS48</accession>
<reference evidence="11" key="1">
    <citation type="submission" date="2019-04" db="EMBL/GenBank/DDBJ databases">
        <authorList>
            <consortium name="Science for Life Laboratories"/>
        </authorList>
    </citation>
    <scope>NUCLEOTIDE SEQUENCE</scope>
    <source>
        <strain evidence="11">MBLW1</strain>
    </source>
</reference>
<sequence>MEAFKHFVTDEWYFAVPMFLMSLTALVLVAWRWLLNINLKTDMDDFMPAFQERLQRGGVDAVLKMCKVEPGVIPNKLFVAGLEAAPQGLAAMKRNMATTMELEIMPKMNFLLAPILAIAKISTMVGLLGTVISMINTFSAISNSSGDPSAVGSQAGAIGLALFATALGLITAIPLVFFHVLFKDFIARFEARMKLSAQKFLVVMQNFNATKGSSRSSGEPELARR</sequence>
<dbReference type="InterPro" id="IPR050790">
    <property type="entry name" value="ExbB/TolQ_transport"/>
</dbReference>
<dbReference type="Pfam" id="PF01618">
    <property type="entry name" value="MotA_ExbB"/>
    <property type="match status" value="1"/>
</dbReference>
<evidence type="ECO:0000313" key="12">
    <source>
        <dbReference type="Proteomes" id="UP000464378"/>
    </source>
</evidence>
<keyword evidence="12" id="KW-1185">Reference proteome</keyword>
<organism evidence="11">
    <name type="scientific">Tuwongella immobilis</name>
    <dbReference type="NCBI Taxonomy" id="692036"/>
    <lineage>
        <taxon>Bacteria</taxon>
        <taxon>Pseudomonadati</taxon>
        <taxon>Planctomycetota</taxon>
        <taxon>Planctomycetia</taxon>
        <taxon>Gemmatales</taxon>
        <taxon>Gemmataceae</taxon>
        <taxon>Tuwongella</taxon>
    </lineage>
</organism>
<keyword evidence="7 9" id="KW-0472">Membrane</keyword>
<evidence type="ECO:0000256" key="9">
    <source>
        <dbReference type="SAM" id="Phobius"/>
    </source>
</evidence>
<proteinExistence type="inferred from homology"/>
<evidence type="ECO:0000256" key="2">
    <source>
        <dbReference type="ARBA" id="ARBA00022448"/>
    </source>
</evidence>
<evidence type="ECO:0000256" key="7">
    <source>
        <dbReference type="ARBA" id="ARBA00023136"/>
    </source>
</evidence>
<evidence type="ECO:0000256" key="5">
    <source>
        <dbReference type="ARBA" id="ARBA00022927"/>
    </source>
</evidence>
<comment type="similarity">
    <text evidence="8">Belongs to the exbB/tolQ family.</text>
</comment>
<comment type="subcellular location">
    <subcellularLocation>
        <location evidence="1">Cell membrane</location>
        <topology evidence="1">Multi-pass membrane protein</topology>
    </subcellularLocation>
    <subcellularLocation>
        <location evidence="8">Membrane</location>
        <topology evidence="8">Multi-pass membrane protein</topology>
    </subcellularLocation>
</comment>
<feature type="domain" description="MotA/TolQ/ExbB proton channel" evidence="10">
    <location>
        <begin position="76"/>
        <end position="193"/>
    </location>
</feature>
<keyword evidence="6 9" id="KW-1133">Transmembrane helix</keyword>
<evidence type="ECO:0000313" key="11">
    <source>
        <dbReference type="EMBL" id="VIP04174.1"/>
    </source>
</evidence>
<dbReference type="KEGG" id="tim:GMBLW1_50190"/>
<dbReference type="GO" id="GO:0005886">
    <property type="term" value="C:plasma membrane"/>
    <property type="evidence" value="ECO:0007669"/>
    <property type="project" value="UniProtKB-SubCell"/>
</dbReference>
<evidence type="ECO:0000256" key="8">
    <source>
        <dbReference type="RuleBase" id="RU004057"/>
    </source>
</evidence>
<dbReference type="RefSeq" id="WP_162659294.1">
    <property type="nucleotide sequence ID" value="NZ_LR593887.1"/>
</dbReference>
<protein>
    <recommendedName>
        <fullName evidence="10">MotA/TolQ/ExbB proton channel domain-containing protein</fullName>
    </recommendedName>
</protein>
<keyword evidence="5 8" id="KW-0653">Protein transport</keyword>
<dbReference type="EMBL" id="LR593887">
    <property type="protein sequence ID" value="VTS05712.1"/>
    <property type="molecule type" value="Genomic_DNA"/>
</dbReference>
<evidence type="ECO:0000256" key="4">
    <source>
        <dbReference type="ARBA" id="ARBA00022692"/>
    </source>
</evidence>
<evidence type="ECO:0000256" key="1">
    <source>
        <dbReference type="ARBA" id="ARBA00004651"/>
    </source>
</evidence>
<dbReference type="InParanoid" id="A0A6C2YS48"/>
<dbReference type="AlphaFoldDB" id="A0A6C2YS48"/>
<dbReference type="PANTHER" id="PTHR30625:SF15">
    <property type="entry name" value="BIOPOLYMER TRANSPORT PROTEIN EXBB"/>
    <property type="match status" value="1"/>
</dbReference>
<keyword evidence="2 8" id="KW-0813">Transport</keyword>
<keyword evidence="3" id="KW-1003">Cell membrane</keyword>
<keyword evidence="4 9" id="KW-0812">Transmembrane</keyword>
<dbReference type="EMBL" id="LR586016">
    <property type="protein sequence ID" value="VIP04174.1"/>
    <property type="molecule type" value="Genomic_DNA"/>
</dbReference>
<evidence type="ECO:0000259" key="10">
    <source>
        <dbReference type="Pfam" id="PF01618"/>
    </source>
</evidence>
<dbReference type="GO" id="GO:0017038">
    <property type="term" value="P:protein import"/>
    <property type="evidence" value="ECO:0007669"/>
    <property type="project" value="TreeGrafter"/>
</dbReference>
<dbReference type="Proteomes" id="UP000464378">
    <property type="component" value="Chromosome"/>
</dbReference>
<dbReference type="PANTHER" id="PTHR30625">
    <property type="entry name" value="PROTEIN TOLQ"/>
    <property type="match status" value="1"/>
</dbReference>
<gene>
    <name evidence="11" type="ORF">GMBLW1_50190</name>
</gene>
<feature type="transmembrane region" description="Helical" evidence="9">
    <location>
        <begin position="12"/>
        <end position="34"/>
    </location>
</feature>
<feature type="transmembrane region" description="Helical" evidence="9">
    <location>
        <begin position="110"/>
        <end position="135"/>
    </location>
</feature>
<evidence type="ECO:0000256" key="3">
    <source>
        <dbReference type="ARBA" id="ARBA00022475"/>
    </source>
</evidence>
<dbReference type="InterPro" id="IPR002898">
    <property type="entry name" value="MotA_ExbB_proton_chnl"/>
</dbReference>